<dbReference type="PANTHER" id="PTHR13370:SF3">
    <property type="entry name" value="TRNA (GUANINE(10)-N2)-METHYLTRANSFERASE HOMOLOG"/>
    <property type="match status" value="1"/>
</dbReference>
<dbReference type="PANTHER" id="PTHR13370">
    <property type="entry name" value="RNA METHYLASE-RELATED"/>
    <property type="match status" value="1"/>
</dbReference>
<name>A0ABS3IA37_9MICO</name>
<dbReference type="Proteomes" id="UP000664617">
    <property type="component" value="Unassembled WGS sequence"/>
</dbReference>
<evidence type="ECO:0000259" key="5">
    <source>
        <dbReference type="Pfam" id="PF01555"/>
    </source>
</evidence>
<dbReference type="PRINTS" id="PR00508">
    <property type="entry name" value="S21N4MTFRASE"/>
</dbReference>
<evidence type="ECO:0000256" key="3">
    <source>
        <dbReference type="RuleBase" id="RU362026"/>
    </source>
</evidence>
<reference evidence="7" key="1">
    <citation type="submission" date="2023-07" db="EMBL/GenBank/DDBJ databases">
        <title>Myceligenerans salitolerans sp. nov., a halotolerant actinomycete isolated from a salt lake in Xinjiang, China.</title>
        <authorList>
            <person name="Guan T."/>
        </authorList>
    </citation>
    <scope>NUCLEOTIDE SEQUENCE [LARGE SCALE GENOMIC DNA]</scope>
    <source>
        <strain evidence="7">XHU 5031</strain>
    </source>
</reference>
<comment type="caution">
    <text evidence="6">The sequence shown here is derived from an EMBL/GenBank/DDBJ whole genome shotgun (WGS) entry which is preliminary data.</text>
</comment>
<evidence type="ECO:0000256" key="1">
    <source>
        <dbReference type="ARBA" id="ARBA00022603"/>
    </source>
</evidence>
<feature type="domain" description="DNA methylase N-4/N-6" evidence="5">
    <location>
        <begin position="1"/>
        <end position="160"/>
    </location>
</feature>
<evidence type="ECO:0000313" key="6">
    <source>
        <dbReference type="EMBL" id="MBO0609896.1"/>
    </source>
</evidence>
<protein>
    <recommendedName>
        <fullName evidence="3">Methyltransferase</fullName>
        <ecNumber evidence="3">2.1.1.-</ecNumber>
    </recommendedName>
</protein>
<dbReference type="InterPro" id="IPR029063">
    <property type="entry name" value="SAM-dependent_MTases_sf"/>
</dbReference>
<keyword evidence="1" id="KW-0489">Methyltransferase</keyword>
<evidence type="ECO:0000256" key="4">
    <source>
        <dbReference type="SAM" id="MobiDB-lite"/>
    </source>
</evidence>
<keyword evidence="7" id="KW-1185">Reference proteome</keyword>
<keyword evidence="2" id="KW-0808">Transferase</keyword>
<sequence>MPHSVTDRLNNRHEHVFLFSKAPRYWFDLDAIREKYDGGRAPSRRARSGHANKPNTIARPWGGVAAPQPLMEATGVAHTAVHERGRNPGDVWTIATQSYGEAHFATMPPALARRCILASCQPGGTVLDPFSGSGTTGLAATESGRRFVGIDLNRDYLKLSLRTRLQQGVLDLGTSTW</sequence>
<comment type="similarity">
    <text evidence="3">Belongs to the N(4)/N(6)-methyltransferase family.</text>
</comment>
<dbReference type="Gene3D" id="3.40.50.150">
    <property type="entry name" value="Vaccinia Virus protein VP39"/>
    <property type="match status" value="1"/>
</dbReference>
<proteinExistence type="inferred from homology"/>
<evidence type="ECO:0000256" key="2">
    <source>
        <dbReference type="ARBA" id="ARBA00022679"/>
    </source>
</evidence>
<dbReference type="InterPro" id="IPR002941">
    <property type="entry name" value="DNA_methylase_N4/N6"/>
</dbReference>
<dbReference type="Pfam" id="PF01555">
    <property type="entry name" value="N6_N4_Mtase"/>
    <property type="match status" value="1"/>
</dbReference>
<feature type="region of interest" description="Disordered" evidence="4">
    <location>
        <begin position="39"/>
        <end position="61"/>
    </location>
</feature>
<accession>A0ABS3IA37</accession>
<dbReference type="EMBL" id="JAFMPK010000045">
    <property type="protein sequence ID" value="MBO0609896.1"/>
    <property type="molecule type" value="Genomic_DNA"/>
</dbReference>
<organism evidence="6 7">
    <name type="scientific">Myceligenerans salitolerans</name>
    <dbReference type="NCBI Taxonomy" id="1230528"/>
    <lineage>
        <taxon>Bacteria</taxon>
        <taxon>Bacillati</taxon>
        <taxon>Actinomycetota</taxon>
        <taxon>Actinomycetes</taxon>
        <taxon>Micrococcales</taxon>
        <taxon>Promicromonosporaceae</taxon>
        <taxon>Myceligenerans</taxon>
    </lineage>
</organism>
<dbReference type="InterPro" id="IPR001091">
    <property type="entry name" value="RM_Methyltransferase"/>
</dbReference>
<dbReference type="SUPFAM" id="SSF53335">
    <property type="entry name" value="S-adenosyl-L-methionine-dependent methyltransferases"/>
    <property type="match status" value="1"/>
</dbReference>
<dbReference type="EC" id="2.1.1.-" evidence="3"/>
<gene>
    <name evidence="6" type="ORF">J0911_12750</name>
</gene>
<evidence type="ECO:0000313" key="7">
    <source>
        <dbReference type="Proteomes" id="UP000664617"/>
    </source>
</evidence>